<dbReference type="AlphaFoldDB" id="A0A364YAM7"/>
<gene>
    <name evidence="2" type="ORF">DQQ10_02025</name>
</gene>
<evidence type="ECO:0000313" key="2">
    <source>
        <dbReference type="EMBL" id="RAW02908.1"/>
    </source>
</evidence>
<protein>
    <recommendedName>
        <fullName evidence="4">DoxX family protein</fullName>
    </recommendedName>
</protein>
<evidence type="ECO:0000256" key="1">
    <source>
        <dbReference type="SAM" id="Phobius"/>
    </source>
</evidence>
<sequence length="132" mass="14314">MNTKILLSSSAIVVGVLGLICSFAPQELLASFGQQSVDLLPTMIQLLGAAYLSLAILNWMSKGIIIGGIYARPLALANFLHFTVGGLALAKSLTYIRTDGYVIYILTALYCVYALWFARVLFTHPLKAESKT</sequence>
<evidence type="ECO:0000313" key="3">
    <source>
        <dbReference type="Proteomes" id="UP000251889"/>
    </source>
</evidence>
<keyword evidence="1" id="KW-0812">Transmembrane</keyword>
<feature type="transmembrane region" description="Helical" evidence="1">
    <location>
        <begin position="40"/>
        <end position="57"/>
    </location>
</feature>
<keyword evidence="1" id="KW-1133">Transmembrane helix</keyword>
<name>A0A364YAM7_9BACT</name>
<organism evidence="2 3">
    <name type="scientific">Pseudochryseolinea flava</name>
    <dbReference type="NCBI Taxonomy" id="2059302"/>
    <lineage>
        <taxon>Bacteria</taxon>
        <taxon>Pseudomonadati</taxon>
        <taxon>Bacteroidota</taxon>
        <taxon>Cytophagia</taxon>
        <taxon>Cytophagales</taxon>
        <taxon>Fulvivirgaceae</taxon>
        <taxon>Pseudochryseolinea</taxon>
    </lineage>
</organism>
<dbReference type="EMBL" id="QMFY01000001">
    <property type="protein sequence ID" value="RAW02908.1"/>
    <property type="molecule type" value="Genomic_DNA"/>
</dbReference>
<feature type="transmembrane region" description="Helical" evidence="1">
    <location>
        <begin position="101"/>
        <end position="122"/>
    </location>
</feature>
<dbReference type="Proteomes" id="UP000251889">
    <property type="component" value="Unassembled WGS sequence"/>
</dbReference>
<accession>A0A364YAM7</accession>
<keyword evidence="1" id="KW-0472">Membrane</keyword>
<keyword evidence="3" id="KW-1185">Reference proteome</keyword>
<proteinExistence type="predicted"/>
<dbReference type="OrthoDB" id="2913980at2"/>
<evidence type="ECO:0008006" key="4">
    <source>
        <dbReference type="Google" id="ProtNLM"/>
    </source>
</evidence>
<dbReference type="RefSeq" id="WP_112745123.1">
    <property type="nucleotide sequence ID" value="NZ_QMFY01000001.1"/>
</dbReference>
<reference evidence="2 3" key="1">
    <citation type="submission" date="2018-06" db="EMBL/GenBank/DDBJ databases">
        <title>Chryseolinea flavus sp. nov., a member of the phylum Bacteroidetes isolated from soil.</title>
        <authorList>
            <person name="Li Y."/>
            <person name="Wang J."/>
        </authorList>
    </citation>
    <scope>NUCLEOTIDE SEQUENCE [LARGE SCALE GENOMIC DNA]</scope>
    <source>
        <strain evidence="2 3">SDU1-6</strain>
    </source>
</reference>
<feature type="transmembrane region" description="Helical" evidence="1">
    <location>
        <begin position="69"/>
        <end position="89"/>
    </location>
</feature>
<comment type="caution">
    <text evidence="2">The sequence shown here is derived from an EMBL/GenBank/DDBJ whole genome shotgun (WGS) entry which is preliminary data.</text>
</comment>